<dbReference type="FunFam" id="1.10.600.10:FF:000005">
    <property type="entry name" value="Ent-kaur-16-ene synthase, chloroplastic"/>
    <property type="match status" value="1"/>
</dbReference>
<evidence type="ECO:0000256" key="6">
    <source>
        <dbReference type="SAM" id="Coils"/>
    </source>
</evidence>
<dbReference type="SUPFAM" id="SSF48576">
    <property type="entry name" value="Terpenoid synthases"/>
    <property type="match status" value="1"/>
</dbReference>
<protein>
    <recommendedName>
        <fullName evidence="5">ent-kaurene synthase</fullName>
        <ecNumber evidence="5">4.2.3.19</ecNumber>
    </recommendedName>
</protein>
<organism evidence="10 11">
    <name type="scientific">Acer yangbiense</name>
    <dbReference type="NCBI Taxonomy" id="1000413"/>
    <lineage>
        <taxon>Eukaryota</taxon>
        <taxon>Viridiplantae</taxon>
        <taxon>Streptophyta</taxon>
        <taxon>Embryophyta</taxon>
        <taxon>Tracheophyta</taxon>
        <taxon>Spermatophyta</taxon>
        <taxon>Magnoliopsida</taxon>
        <taxon>eudicotyledons</taxon>
        <taxon>Gunneridae</taxon>
        <taxon>Pentapetalae</taxon>
        <taxon>rosids</taxon>
        <taxon>malvids</taxon>
        <taxon>Sapindales</taxon>
        <taxon>Sapindaceae</taxon>
        <taxon>Hippocastanoideae</taxon>
        <taxon>Acereae</taxon>
        <taxon>Acer</taxon>
    </lineage>
</organism>
<dbReference type="OrthoDB" id="2343925at2759"/>
<dbReference type="InterPro" id="IPR008930">
    <property type="entry name" value="Terpenoid_cyclase/PrenylTrfase"/>
</dbReference>
<reference evidence="11" key="1">
    <citation type="journal article" date="2019" name="Gigascience">
        <title>De novo genome assembly of the endangered Acer yangbiense, a plant species with extremely small populations endemic to Yunnan Province, China.</title>
        <authorList>
            <person name="Yang J."/>
            <person name="Wariss H.M."/>
            <person name="Tao L."/>
            <person name="Zhang R."/>
            <person name="Yun Q."/>
            <person name="Hollingsworth P."/>
            <person name="Dao Z."/>
            <person name="Luo G."/>
            <person name="Guo H."/>
            <person name="Ma Y."/>
            <person name="Sun W."/>
        </authorList>
    </citation>
    <scope>NUCLEOTIDE SEQUENCE [LARGE SCALE GENOMIC DNA]</scope>
    <source>
        <strain evidence="11">cv. Malutang</strain>
    </source>
</reference>
<dbReference type="AlphaFoldDB" id="A0A5C7IRC1"/>
<keyword evidence="6" id="KW-0175">Coiled coil</keyword>
<dbReference type="InterPro" id="IPR036965">
    <property type="entry name" value="Terpene_synth_N_sf"/>
</dbReference>
<evidence type="ECO:0000256" key="5">
    <source>
        <dbReference type="ARBA" id="ARBA00066670"/>
    </source>
</evidence>
<dbReference type="GO" id="GO:0009507">
    <property type="term" value="C:chloroplast"/>
    <property type="evidence" value="ECO:0007669"/>
    <property type="project" value="TreeGrafter"/>
</dbReference>
<evidence type="ECO:0000256" key="4">
    <source>
        <dbReference type="ARBA" id="ARBA00023239"/>
    </source>
</evidence>
<feature type="coiled-coil region" evidence="6">
    <location>
        <begin position="722"/>
        <end position="749"/>
    </location>
</feature>
<evidence type="ECO:0000313" key="10">
    <source>
        <dbReference type="EMBL" id="TXG71374.1"/>
    </source>
</evidence>
<evidence type="ECO:0000256" key="3">
    <source>
        <dbReference type="ARBA" id="ARBA00022842"/>
    </source>
</evidence>
<keyword evidence="3" id="KW-0460">Magnesium</keyword>
<dbReference type="SUPFAM" id="SSF48239">
    <property type="entry name" value="Terpenoid cyclases/Protein prenyltransferases"/>
    <property type="match status" value="2"/>
</dbReference>
<dbReference type="FunFam" id="1.50.10.160:FF:000002">
    <property type="entry name" value="cis-abienol synthase, chloroplastic"/>
    <property type="match status" value="1"/>
</dbReference>
<dbReference type="Gene3D" id="1.50.10.160">
    <property type="match status" value="1"/>
</dbReference>
<dbReference type="Pfam" id="PF01397">
    <property type="entry name" value="Terpene_synth"/>
    <property type="match status" value="1"/>
</dbReference>
<keyword evidence="4" id="KW-0456">Lyase</keyword>
<keyword evidence="2" id="KW-0479">Metal-binding</keyword>
<comment type="cofactor">
    <cofactor evidence="1">
        <name>Mg(2+)</name>
        <dbReference type="ChEBI" id="CHEBI:18420"/>
    </cofactor>
</comment>
<dbReference type="Proteomes" id="UP000323000">
    <property type="component" value="Chromosome 2"/>
</dbReference>
<feature type="domain" description="Terpene synthase N-terminal" evidence="8">
    <location>
        <begin position="223"/>
        <end position="430"/>
    </location>
</feature>
<evidence type="ECO:0000259" key="9">
    <source>
        <dbReference type="Pfam" id="PF03936"/>
    </source>
</evidence>
<dbReference type="SFLD" id="SFLDG01014">
    <property type="entry name" value="Terpene_Cyclase_Like_1_N-term"/>
    <property type="match status" value="1"/>
</dbReference>
<keyword evidence="11" id="KW-1185">Reference proteome</keyword>
<dbReference type="CDD" id="cd00684">
    <property type="entry name" value="Terpene_cyclase_plant_C1"/>
    <property type="match status" value="1"/>
</dbReference>
<name>A0A5C7IRC1_9ROSI</name>
<evidence type="ECO:0000313" key="11">
    <source>
        <dbReference type="Proteomes" id="UP000323000"/>
    </source>
</evidence>
<gene>
    <name evidence="10" type="ORF">EZV62_006309</name>
</gene>
<dbReference type="GO" id="GO:0009899">
    <property type="term" value="F:ent-kaurene synthase activity"/>
    <property type="evidence" value="ECO:0007669"/>
    <property type="project" value="UniProtKB-EC"/>
</dbReference>
<evidence type="ECO:0000256" key="7">
    <source>
        <dbReference type="SAM" id="MobiDB-lite"/>
    </source>
</evidence>
<evidence type="ECO:0000256" key="2">
    <source>
        <dbReference type="ARBA" id="ARBA00022723"/>
    </source>
</evidence>
<accession>A0A5C7IRC1</accession>
<dbReference type="FunFam" id="1.50.10.130:FF:000002">
    <property type="entry name" value="Ent-copalyl diphosphate synthase, chloroplastic"/>
    <property type="match status" value="1"/>
</dbReference>
<dbReference type="Gene3D" id="1.50.10.130">
    <property type="entry name" value="Terpene synthase, N-terminal domain"/>
    <property type="match status" value="1"/>
</dbReference>
<dbReference type="GO" id="GO:0009686">
    <property type="term" value="P:gibberellin biosynthetic process"/>
    <property type="evidence" value="ECO:0007669"/>
    <property type="project" value="TreeGrafter"/>
</dbReference>
<dbReference type="Pfam" id="PF03936">
    <property type="entry name" value="Terpene_synth_C"/>
    <property type="match status" value="1"/>
</dbReference>
<dbReference type="PANTHER" id="PTHR31739">
    <property type="entry name" value="ENT-COPALYL DIPHOSPHATE SYNTHASE, CHLOROPLASTIC"/>
    <property type="match status" value="1"/>
</dbReference>
<dbReference type="EMBL" id="VAHF01000002">
    <property type="protein sequence ID" value="TXG71374.1"/>
    <property type="molecule type" value="Genomic_DNA"/>
</dbReference>
<feature type="domain" description="Terpene synthase metal-binding" evidence="9">
    <location>
        <begin position="510"/>
        <end position="741"/>
    </location>
</feature>
<dbReference type="InterPro" id="IPR005630">
    <property type="entry name" value="Terpene_synthase_metal-bd"/>
</dbReference>
<sequence length="803" mass="92143">MTLSPCLHDLSSFSSSLSDTVKNPRSKHVTQANTTIPCFESSKERVKKLFDKIELSVSSYDTAWVAMVPSPDSPQDPCFPECMSWLMENQLHDGSWGLPDRPSWLVKDALSCTLASVLALKRWGIGEENMNKVVTGIKFIESKLSSAIDEKQHTPIGFDIIFPGMIEYAKDLNLNLSLRSNDIDTMLQLRQSELRRNVHTGCYLEGRIEYLAYVSEGIGKLQDWEMVMKYQRKNGSLFNSPSTTAAALTHHLQNAGCLHYLRALLDKFGNAVPTVYPSDIYIRLTMVDIVESLGIDRHFRKEIKRVLDETYRTVNNNVKGKHRCWLQGEEEIFLDTTTCAMAFRMLRVHSYDVSADLLTQLAEENQFFNSSLKGNLKDIGAVLELYKASQMMIYPEELVLEKQKLWTSQFLKQELSKGSFHSDRVSKYVSRQAEDALTFMYHANLERLAHKRNIKHYGQDNIRILKTSFRSSNIGNEDFQKLAVEDFNFCQSIYREELKNLDRWVVEKRLDKLKYARQKIAYCYFSVAATLIFPELSDAREFWAKNGALITVVDDFFDVGGSEEELINLVQLFEKWNVKESISCCSEDVEILYSALHSTICEIGHRSVSWQGRNVTSHMVEIWLDVLKSMLKEAEWSRTKTFPTFDEYMIPGHVSLALGPMVLSAVYFAGPKLSKEVVRSPEFCNLFKLMSTCGRLLNDIQTFKRESKEGKLNAVSIQMSHSVTAEEVIEKIRARIDSEKRELLRLVLQENGSIVPRACKDLFWNMSKALHLFYMKDDGFTKHDMLNAVNEVIHEPISVDELR</sequence>
<dbReference type="InterPro" id="IPR001906">
    <property type="entry name" value="Terpene_synth_N"/>
</dbReference>
<dbReference type="Gene3D" id="1.10.600.10">
    <property type="entry name" value="Farnesyl Diphosphate Synthase"/>
    <property type="match status" value="1"/>
</dbReference>
<dbReference type="InterPro" id="IPR050148">
    <property type="entry name" value="Terpene_synthase-like"/>
</dbReference>
<evidence type="ECO:0000256" key="1">
    <source>
        <dbReference type="ARBA" id="ARBA00001946"/>
    </source>
</evidence>
<dbReference type="GO" id="GO:0000287">
    <property type="term" value="F:magnesium ion binding"/>
    <property type="evidence" value="ECO:0007669"/>
    <property type="project" value="InterPro"/>
</dbReference>
<feature type="region of interest" description="Disordered" evidence="7">
    <location>
        <begin position="1"/>
        <end position="26"/>
    </location>
</feature>
<dbReference type="InterPro" id="IPR008949">
    <property type="entry name" value="Isoprenoid_synthase_dom_sf"/>
</dbReference>
<dbReference type="PANTHER" id="PTHR31739:SF3">
    <property type="entry name" value="ENT-KAUR-16-ENE SYNTHASE, CHLOROPLASTIC"/>
    <property type="match status" value="1"/>
</dbReference>
<evidence type="ECO:0000259" key="8">
    <source>
        <dbReference type="Pfam" id="PF01397"/>
    </source>
</evidence>
<proteinExistence type="predicted"/>
<dbReference type="EC" id="4.2.3.19" evidence="5"/>
<comment type="caution">
    <text evidence="10">The sequence shown here is derived from an EMBL/GenBank/DDBJ whole genome shotgun (WGS) entry which is preliminary data.</text>
</comment>
<dbReference type="InterPro" id="IPR044814">
    <property type="entry name" value="Terpene_cyclase_plant_C1"/>
</dbReference>